<dbReference type="AlphaFoldDB" id="A0A4Q7ZDE2"/>
<dbReference type="RefSeq" id="WP_130410416.1">
    <property type="nucleotide sequence ID" value="NZ_SHKX01000002.1"/>
</dbReference>
<organism evidence="2 3">
    <name type="scientific">Fluviicoccus keumensis</name>
    <dbReference type="NCBI Taxonomy" id="1435465"/>
    <lineage>
        <taxon>Bacteria</taxon>
        <taxon>Pseudomonadati</taxon>
        <taxon>Pseudomonadota</taxon>
        <taxon>Gammaproteobacteria</taxon>
        <taxon>Moraxellales</taxon>
        <taxon>Moraxellaceae</taxon>
        <taxon>Fluviicoccus</taxon>
    </lineage>
</organism>
<protein>
    <submittedName>
        <fullName evidence="2">Putative transposase</fullName>
    </submittedName>
</protein>
<dbReference type="InterPro" id="IPR002686">
    <property type="entry name" value="Transposase_17"/>
</dbReference>
<sequence length="232" mass="26535">MARLPRYILPGQPQHIIQRGNNRQAIFATDADYQFFRDAIVEAADKHQLAIHAYVWLTNHIHLLATPGREDSISKVFQSACRRYVQYFNQTYQRTGTLWEGRYRATVVDSDRYLLTLMRYIELNPVRAGMVVQAADYSWSSHARYAAGQTGLNADWLKPHPLYISLGNTTEERQVAYRALFGKPVADQELQDIREATHKGWALGGERFQAQIEALTQRQSASKGRGRPKVKG</sequence>
<dbReference type="InterPro" id="IPR036515">
    <property type="entry name" value="Transposase_17_sf"/>
</dbReference>
<keyword evidence="3" id="KW-1185">Reference proteome</keyword>
<comment type="caution">
    <text evidence="2">The sequence shown here is derived from an EMBL/GenBank/DDBJ whole genome shotgun (WGS) entry which is preliminary data.</text>
</comment>
<dbReference type="OrthoDB" id="9814067at2"/>
<dbReference type="EMBL" id="SHKX01000002">
    <property type="protein sequence ID" value="RZU48211.1"/>
    <property type="molecule type" value="Genomic_DNA"/>
</dbReference>
<dbReference type="Proteomes" id="UP000292423">
    <property type="component" value="Unassembled WGS sequence"/>
</dbReference>
<dbReference type="GO" id="GO:0003677">
    <property type="term" value="F:DNA binding"/>
    <property type="evidence" value="ECO:0007669"/>
    <property type="project" value="InterPro"/>
</dbReference>
<feature type="domain" description="Transposase IS200-like" evidence="1">
    <location>
        <begin position="9"/>
        <end position="124"/>
    </location>
</feature>
<accession>A0A4Q7ZDE2</accession>
<dbReference type="PANTHER" id="PTHR34322:SF2">
    <property type="entry name" value="TRANSPOSASE IS200-LIKE DOMAIN-CONTAINING PROTEIN"/>
    <property type="match status" value="1"/>
</dbReference>
<dbReference type="GO" id="GO:0006313">
    <property type="term" value="P:DNA transposition"/>
    <property type="evidence" value="ECO:0007669"/>
    <property type="project" value="InterPro"/>
</dbReference>
<evidence type="ECO:0000313" key="2">
    <source>
        <dbReference type="EMBL" id="RZU48211.1"/>
    </source>
</evidence>
<evidence type="ECO:0000259" key="1">
    <source>
        <dbReference type="SMART" id="SM01321"/>
    </source>
</evidence>
<gene>
    <name evidence="2" type="ORF">EV700_0112</name>
</gene>
<dbReference type="GO" id="GO:0004803">
    <property type="term" value="F:transposase activity"/>
    <property type="evidence" value="ECO:0007669"/>
    <property type="project" value="InterPro"/>
</dbReference>
<dbReference type="PANTHER" id="PTHR34322">
    <property type="entry name" value="TRANSPOSASE, Y1_TNP DOMAIN-CONTAINING"/>
    <property type="match status" value="1"/>
</dbReference>
<dbReference type="Gene3D" id="3.30.70.1290">
    <property type="entry name" value="Transposase IS200-like"/>
    <property type="match status" value="1"/>
</dbReference>
<evidence type="ECO:0000313" key="3">
    <source>
        <dbReference type="Proteomes" id="UP000292423"/>
    </source>
</evidence>
<name>A0A4Q7ZDE2_9GAMM</name>
<reference evidence="2 3" key="1">
    <citation type="submission" date="2019-02" db="EMBL/GenBank/DDBJ databases">
        <title>Genomic Encyclopedia of Type Strains, Phase IV (KMG-IV): sequencing the most valuable type-strain genomes for metagenomic binning, comparative biology and taxonomic classification.</title>
        <authorList>
            <person name="Goeker M."/>
        </authorList>
    </citation>
    <scope>NUCLEOTIDE SEQUENCE [LARGE SCALE GENOMIC DNA]</scope>
    <source>
        <strain evidence="2 3">DSM 105135</strain>
    </source>
</reference>
<dbReference type="SMART" id="SM01321">
    <property type="entry name" value="Y1_Tnp"/>
    <property type="match status" value="1"/>
</dbReference>
<dbReference type="Pfam" id="PF01797">
    <property type="entry name" value="Y1_Tnp"/>
    <property type="match status" value="1"/>
</dbReference>
<dbReference type="SUPFAM" id="SSF143422">
    <property type="entry name" value="Transposase IS200-like"/>
    <property type="match status" value="1"/>
</dbReference>
<proteinExistence type="predicted"/>